<feature type="compositionally biased region" description="Basic and acidic residues" evidence="1">
    <location>
        <begin position="60"/>
        <end position="69"/>
    </location>
</feature>
<dbReference type="OrthoDB" id="4350490at2"/>
<evidence type="ECO:0000313" key="3">
    <source>
        <dbReference type="Proteomes" id="UP000419138"/>
    </source>
</evidence>
<evidence type="ECO:0000256" key="1">
    <source>
        <dbReference type="SAM" id="MobiDB-lite"/>
    </source>
</evidence>
<dbReference type="EMBL" id="VCLA01000111">
    <property type="protein sequence ID" value="MQT01113.1"/>
    <property type="molecule type" value="Genomic_DNA"/>
</dbReference>
<comment type="caution">
    <text evidence="2">The sequence shown here is derived from an EMBL/GenBank/DDBJ whole genome shotgun (WGS) entry which is preliminary data.</text>
</comment>
<evidence type="ECO:0000313" key="2">
    <source>
        <dbReference type="EMBL" id="MQT01113.1"/>
    </source>
</evidence>
<sequence>MRPGRFQEFVIDLARNSPTATQVRTLAEAGDTEIPCGIAITTAAGVSRWGIVGQLPDGAKHGGFDDAPVHGDPVAPGDAPQAADVPEAWLAALLAHSESPEIASVERWSVREDARPDSFGVTVRFHNTARVFMRLL</sequence>
<reference evidence="2 3" key="1">
    <citation type="submission" date="2019-05" db="EMBL/GenBank/DDBJ databases">
        <title>Comparative genomics and metabolomics analyses of clavulanic acid producing Streptomyces species provides insight into specialized metabolism and evolution of beta-lactam biosynthetic gene clusters.</title>
        <authorList>
            <person name="Moore M.A."/>
            <person name="Cruz-Morales P."/>
            <person name="Barona Gomez F."/>
            <person name="Kapil T."/>
        </authorList>
    </citation>
    <scope>NUCLEOTIDE SEQUENCE [LARGE SCALE GENOMIC DNA]</scope>
    <source>
        <strain evidence="2 3">NRRL 5741</strain>
    </source>
</reference>
<protein>
    <submittedName>
        <fullName evidence="2">Uncharacterized protein</fullName>
    </submittedName>
</protein>
<dbReference type="AlphaFoldDB" id="A0A646KFV0"/>
<feature type="region of interest" description="Disordered" evidence="1">
    <location>
        <begin position="60"/>
        <end position="81"/>
    </location>
</feature>
<keyword evidence="3" id="KW-1185">Reference proteome</keyword>
<dbReference type="Proteomes" id="UP000419138">
    <property type="component" value="Unassembled WGS sequence"/>
</dbReference>
<accession>A0A646KFV0</accession>
<organism evidence="2 3">
    <name type="scientific">Streptomyces jumonjinensis</name>
    <dbReference type="NCBI Taxonomy" id="1945"/>
    <lineage>
        <taxon>Bacteria</taxon>
        <taxon>Bacillati</taxon>
        <taxon>Actinomycetota</taxon>
        <taxon>Actinomycetes</taxon>
        <taxon>Kitasatosporales</taxon>
        <taxon>Streptomycetaceae</taxon>
        <taxon>Streptomyces</taxon>
    </lineage>
</organism>
<gene>
    <name evidence="2" type="ORF">FF041_13030</name>
</gene>
<proteinExistence type="predicted"/>
<name>A0A646KFV0_STRJU</name>
<dbReference type="RefSeq" id="WP_153522966.1">
    <property type="nucleotide sequence ID" value="NZ_JBEPDZ010000021.1"/>
</dbReference>